<dbReference type="SMART" id="SM00465">
    <property type="entry name" value="GIYc"/>
    <property type="match status" value="1"/>
</dbReference>
<comment type="similarity">
    <text evidence="1">Belongs to the UPF0213 family.</text>
</comment>
<evidence type="ECO:0000313" key="4">
    <source>
        <dbReference type="Proteomes" id="UP000665020"/>
    </source>
</evidence>
<dbReference type="KEGG" id="ifn:GM661_16940"/>
<evidence type="ECO:0000313" key="3">
    <source>
        <dbReference type="EMBL" id="QTL99515.1"/>
    </source>
</evidence>
<dbReference type="EMBL" id="CP046640">
    <property type="protein sequence ID" value="QTL99515.1"/>
    <property type="molecule type" value="Genomic_DNA"/>
</dbReference>
<dbReference type="InterPro" id="IPR000305">
    <property type="entry name" value="GIY-YIG_endonuc"/>
</dbReference>
<keyword evidence="4" id="KW-1185">Reference proteome</keyword>
<evidence type="ECO:0000259" key="2">
    <source>
        <dbReference type="PROSITE" id="PS50164"/>
    </source>
</evidence>
<dbReference type="PROSITE" id="PS50164">
    <property type="entry name" value="GIY_YIG"/>
    <property type="match status" value="1"/>
</dbReference>
<dbReference type="PANTHER" id="PTHR34477">
    <property type="entry name" value="UPF0213 PROTEIN YHBQ"/>
    <property type="match status" value="1"/>
</dbReference>
<gene>
    <name evidence="3" type="ORF">GM661_16940</name>
</gene>
<dbReference type="RefSeq" id="WP_330165229.1">
    <property type="nucleotide sequence ID" value="NZ_CP046640.1"/>
</dbReference>
<evidence type="ECO:0000256" key="1">
    <source>
        <dbReference type="ARBA" id="ARBA00007435"/>
    </source>
</evidence>
<sequence length="79" mass="9295">MYYVYIVECSDGTYYTGYTNNIEARIKKHNQGKGARYTRGRGPVILQYSESFSSRSRAMKREYEIKQLSRKEKKVLLKG</sequence>
<dbReference type="SUPFAM" id="SSF82771">
    <property type="entry name" value="GIY-YIG endonuclease"/>
    <property type="match status" value="1"/>
</dbReference>
<dbReference type="Pfam" id="PF01541">
    <property type="entry name" value="GIY-YIG"/>
    <property type="match status" value="1"/>
</dbReference>
<dbReference type="InterPro" id="IPR035901">
    <property type="entry name" value="GIY-YIG_endonuc_sf"/>
</dbReference>
<organism evidence="3 4">
    <name type="scientific">Iocasia fonsfrigidae</name>
    <dbReference type="NCBI Taxonomy" id="2682810"/>
    <lineage>
        <taxon>Bacteria</taxon>
        <taxon>Bacillati</taxon>
        <taxon>Bacillota</taxon>
        <taxon>Clostridia</taxon>
        <taxon>Halanaerobiales</taxon>
        <taxon>Halanaerobiaceae</taxon>
        <taxon>Iocasia</taxon>
    </lineage>
</organism>
<dbReference type="AlphaFoldDB" id="A0A8A7KHF7"/>
<protein>
    <submittedName>
        <fullName evidence="3">GIY-YIG nuclease family protein</fullName>
    </submittedName>
</protein>
<name>A0A8A7KHF7_9FIRM</name>
<dbReference type="Proteomes" id="UP000665020">
    <property type="component" value="Chromosome"/>
</dbReference>
<feature type="domain" description="GIY-YIG" evidence="2">
    <location>
        <begin position="1"/>
        <end position="75"/>
    </location>
</feature>
<proteinExistence type="inferred from homology"/>
<dbReference type="CDD" id="cd10456">
    <property type="entry name" value="GIY-YIG_UPF0213"/>
    <property type="match status" value="1"/>
</dbReference>
<reference evidence="3" key="1">
    <citation type="submission" date="2019-12" db="EMBL/GenBank/DDBJ databases">
        <authorList>
            <person name="zhang j."/>
            <person name="sun C.M."/>
        </authorList>
    </citation>
    <scope>NUCLEOTIDE SEQUENCE</scope>
    <source>
        <strain evidence="3">NS-1</strain>
    </source>
</reference>
<dbReference type="InterPro" id="IPR050190">
    <property type="entry name" value="UPF0213_domain"/>
</dbReference>
<dbReference type="PANTHER" id="PTHR34477:SF1">
    <property type="entry name" value="UPF0213 PROTEIN YHBQ"/>
    <property type="match status" value="1"/>
</dbReference>
<dbReference type="Gene3D" id="3.40.1440.10">
    <property type="entry name" value="GIY-YIG endonuclease"/>
    <property type="match status" value="1"/>
</dbReference>
<accession>A0A8A7KHF7</accession>